<gene>
    <name evidence="1" type="ORF">UFOVP1636_228</name>
</gene>
<name>A0A6J5T0G4_9CAUD</name>
<organism evidence="1">
    <name type="scientific">uncultured Caudovirales phage</name>
    <dbReference type="NCBI Taxonomy" id="2100421"/>
    <lineage>
        <taxon>Viruses</taxon>
        <taxon>Duplodnaviria</taxon>
        <taxon>Heunggongvirae</taxon>
        <taxon>Uroviricota</taxon>
        <taxon>Caudoviricetes</taxon>
        <taxon>Peduoviridae</taxon>
        <taxon>Maltschvirus</taxon>
        <taxon>Maltschvirus maltsch</taxon>
    </lineage>
</organism>
<sequence>MNNTYFYSGQIRRFLQQFVRILSNFQVSLGKDRDGNVHLLQVPIYYGDSSRQASSILRNNSENALPTVPAMSIYITGFRYDQKRMQEPFHVSKLQVTERAVDPQGNQTSAAGNPLTVERIMPVPYMLTIKCDIWTSNTDQKLQLFEQIAVLFNPSLDIQSSDNYIDWTSLSYITLTDVNFSSRVVPTGTEDPIDIGTMTFELPVWISPPAKVKNMGVIQRFISSTWDTTDITHELNRPGGGIIGGGAGNGGYGTPNVQSVAGIQAGNPASIAGIRAGNSTFAASGSVGDEGGNAYSPGDLMAKSVYTPVGINILYLGNTLRLIKSVQESSFKIDLPATFTPGGNSYANEYSWVLLFRNYGGLTNGISRVILEQDNATIVGTVSHHPTDESLLLFTPIIDTLPANTLSPVDAIIDPRSVVVDSDILNPESGTRFLILNDIGSPGDSEGAIAWNKPNKPFLVAKSNDIIEFSDGQWNVVFECLANTAVEYITNLRTNTQYKWKDQQWTKSVEGRYGSGAWRVIPRP</sequence>
<dbReference type="Pfam" id="PF16724">
    <property type="entry name" value="T4-gp15_tss"/>
    <property type="match status" value="1"/>
</dbReference>
<evidence type="ECO:0000313" key="1">
    <source>
        <dbReference type="EMBL" id="CAB4221283.1"/>
    </source>
</evidence>
<dbReference type="EMBL" id="LR797503">
    <property type="protein sequence ID" value="CAB4221283.1"/>
    <property type="molecule type" value="Genomic_DNA"/>
</dbReference>
<dbReference type="Gene3D" id="3.30.2000.40">
    <property type="entry name" value="Myoviridae tail sheath stabiliser"/>
    <property type="match status" value="1"/>
</dbReference>
<dbReference type="InterPro" id="IPR031997">
    <property type="entry name" value="T4-gp15_tss"/>
</dbReference>
<proteinExistence type="predicted"/>
<evidence type="ECO:0008006" key="2">
    <source>
        <dbReference type="Google" id="ProtNLM"/>
    </source>
</evidence>
<dbReference type="InterPro" id="IPR038553">
    <property type="entry name" value="T4-gp15_tss_sf"/>
</dbReference>
<protein>
    <recommendedName>
        <fullName evidence="2">Tail sheath stabilizer and completion protein</fullName>
    </recommendedName>
</protein>
<reference evidence="1" key="1">
    <citation type="submission" date="2020-05" db="EMBL/GenBank/DDBJ databases">
        <authorList>
            <person name="Chiriac C."/>
            <person name="Salcher M."/>
            <person name="Ghai R."/>
            <person name="Kavagutti S V."/>
        </authorList>
    </citation>
    <scope>NUCLEOTIDE SEQUENCE</scope>
</reference>
<accession>A0A6J5T0G4</accession>